<name>A0A4Z2IMC3_9TELE</name>
<protein>
    <submittedName>
        <fullName evidence="1">Uncharacterized protein</fullName>
    </submittedName>
</protein>
<keyword evidence="2" id="KW-1185">Reference proteome</keyword>
<reference evidence="1 2" key="1">
    <citation type="submission" date="2019-03" db="EMBL/GenBank/DDBJ databases">
        <title>First draft genome of Liparis tanakae, snailfish: a comprehensive survey of snailfish specific genes.</title>
        <authorList>
            <person name="Kim W."/>
            <person name="Song I."/>
            <person name="Jeong J.-H."/>
            <person name="Kim D."/>
            <person name="Kim S."/>
            <person name="Ryu S."/>
            <person name="Song J.Y."/>
            <person name="Lee S.K."/>
        </authorList>
    </citation>
    <scope>NUCLEOTIDE SEQUENCE [LARGE SCALE GENOMIC DNA]</scope>
    <source>
        <tissue evidence="1">Muscle</tissue>
    </source>
</reference>
<evidence type="ECO:0000313" key="1">
    <source>
        <dbReference type="EMBL" id="TNN78931.1"/>
    </source>
</evidence>
<sequence>MATAKKTNDTASSSTKLRRFCSRLNNSHRVSGQNHQFNDGKCSCERGMRTCSPCESPLTQESHDVRVVELSHQRRLPLEVVLHVGRGFLLQHLHSHHREGLRRQQARRSGEKRKIEDGVMIGTVLRARDLFRFLHFFFRLWQARMQMKRRTAAANAVRMMTMTDME</sequence>
<accession>A0A4Z2IMC3</accession>
<comment type="caution">
    <text evidence="1">The sequence shown here is derived from an EMBL/GenBank/DDBJ whole genome shotgun (WGS) entry which is preliminary data.</text>
</comment>
<dbReference type="AlphaFoldDB" id="A0A4Z2IMC3"/>
<evidence type="ECO:0000313" key="2">
    <source>
        <dbReference type="Proteomes" id="UP000314294"/>
    </source>
</evidence>
<dbReference type="Proteomes" id="UP000314294">
    <property type="component" value="Unassembled WGS sequence"/>
</dbReference>
<organism evidence="1 2">
    <name type="scientific">Liparis tanakae</name>
    <name type="common">Tanaka's snailfish</name>
    <dbReference type="NCBI Taxonomy" id="230148"/>
    <lineage>
        <taxon>Eukaryota</taxon>
        <taxon>Metazoa</taxon>
        <taxon>Chordata</taxon>
        <taxon>Craniata</taxon>
        <taxon>Vertebrata</taxon>
        <taxon>Euteleostomi</taxon>
        <taxon>Actinopterygii</taxon>
        <taxon>Neopterygii</taxon>
        <taxon>Teleostei</taxon>
        <taxon>Neoteleostei</taxon>
        <taxon>Acanthomorphata</taxon>
        <taxon>Eupercaria</taxon>
        <taxon>Perciformes</taxon>
        <taxon>Cottioidei</taxon>
        <taxon>Cottales</taxon>
        <taxon>Liparidae</taxon>
        <taxon>Liparis</taxon>
    </lineage>
</organism>
<proteinExistence type="predicted"/>
<dbReference type="EMBL" id="SRLO01000069">
    <property type="protein sequence ID" value="TNN78931.1"/>
    <property type="molecule type" value="Genomic_DNA"/>
</dbReference>
<gene>
    <name evidence="1" type="ORF">EYF80_010857</name>
</gene>